<evidence type="ECO:0000256" key="5">
    <source>
        <dbReference type="ARBA" id="ARBA00022786"/>
    </source>
</evidence>
<evidence type="ECO:0000256" key="4">
    <source>
        <dbReference type="ARBA" id="ARBA00022670"/>
    </source>
</evidence>
<feature type="region of interest" description="Disordered" evidence="8">
    <location>
        <begin position="398"/>
        <end position="417"/>
    </location>
</feature>
<keyword evidence="5" id="KW-0833">Ubl conjugation pathway</keyword>
<dbReference type="GO" id="GO:0005829">
    <property type="term" value="C:cytosol"/>
    <property type="evidence" value="ECO:0007669"/>
    <property type="project" value="TreeGrafter"/>
</dbReference>
<evidence type="ECO:0000256" key="3">
    <source>
        <dbReference type="ARBA" id="ARBA00012759"/>
    </source>
</evidence>
<dbReference type="PANTHER" id="PTHR24006:SF888">
    <property type="entry name" value="UBIQUITIN CARBOXYL-TERMINAL HYDROLASE 30"/>
    <property type="match status" value="1"/>
</dbReference>
<dbReference type="AlphaFoldDB" id="D8M970"/>
<evidence type="ECO:0000256" key="1">
    <source>
        <dbReference type="ARBA" id="ARBA00000707"/>
    </source>
</evidence>
<accession>D8M970</accession>
<protein>
    <recommendedName>
        <fullName evidence="3">ubiquitinyl hydrolase 1</fullName>
        <ecNumber evidence="3">3.4.19.12</ecNumber>
    </recommendedName>
</protein>
<dbReference type="PANTHER" id="PTHR24006">
    <property type="entry name" value="UBIQUITIN CARBOXYL-TERMINAL HYDROLASE"/>
    <property type="match status" value="1"/>
</dbReference>
<comment type="similarity">
    <text evidence="2">Belongs to the peptidase C19 family.</text>
</comment>
<sequence length="497" mass="56611">MICSPLFFLILEMECNMYSLNVVLYPKDALEALQSILEQLKKDVDTLNKAIQQQWALKDSVDALTPLSRKSALYTPISIPIEGLLSNVMICSRCGSRRQIRNVPFFSLSIPIARFPFPLLSLSRNAALASRPLQSPSVQVLLPRPHGHEGSPQPRSPHASRLSAQVHRARRSRRRAVRRVATLPRFNSSCGLLNAMLDPSTLTERPLSRDSVEVGSQNRGDVKELRKELAHSLHRVRSSHDFDAEFHLQNTNETLHVKEGRGTFQKFELIGRPPRTLLLHVQRKTAGMGLFSKQNTFVEFPAFFDLREFCLFSQSLPLGAMRALEAKEEREEMDVHRRLKRVASWKAEMKNPDDEATIWMLDEYFKPGGEQAGRRSRRGSFESVGSVYEVKSAADLSFSDDEGGAEYNDQDEDEEEEEEWMRDSQAIHPYIRKGALRGGGAPLIYEMVSVIHHLGLGMGGHYVCYRRVRTDEGTKWYLMNDQIVREVSWETVNTENM</sequence>
<dbReference type="Pfam" id="PF00443">
    <property type="entry name" value="UCH"/>
    <property type="match status" value="1"/>
</dbReference>
<feature type="region of interest" description="Disordered" evidence="8">
    <location>
        <begin position="140"/>
        <end position="171"/>
    </location>
</feature>
<organism evidence="10">
    <name type="scientific">Blastocystis hominis</name>
    <dbReference type="NCBI Taxonomy" id="12968"/>
    <lineage>
        <taxon>Eukaryota</taxon>
        <taxon>Sar</taxon>
        <taxon>Stramenopiles</taxon>
        <taxon>Bigyra</taxon>
        <taxon>Opalozoa</taxon>
        <taxon>Opalinata</taxon>
        <taxon>Blastocystidae</taxon>
        <taxon>Blastocystis</taxon>
    </lineage>
</organism>
<dbReference type="GO" id="GO:0006508">
    <property type="term" value="P:proteolysis"/>
    <property type="evidence" value="ECO:0007669"/>
    <property type="project" value="UniProtKB-KW"/>
</dbReference>
<dbReference type="InterPro" id="IPR001394">
    <property type="entry name" value="Peptidase_C19_UCH"/>
</dbReference>
<dbReference type="InterPro" id="IPR028889">
    <property type="entry name" value="USP"/>
</dbReference>
<evidence type="ECO:0000256" key="7">
    <source>
        <dbReference type="ARBA" id="ARBA00022807"/>
    </source>
</evidence>
<dbReference type="GO" id="GO:0005634">
    <property type="term" value="C:nucleus"/>
    <property type="evidence" value="ECO:0007669"/>
    <property type="project" value="TreeGrafter"/>
</dbReference>
<dbReference type="CDD" id="cd02257">
    <property type="entry name" value="Peptidase_C19"/>
    <property type="match status" value="1"/>
</dbReference>
<dbReference type="Gene3D" id="3.90.70.10">
    <property type="entry name" value="Cysteine proteinases"/>
    <property type="match status" value="1"/>
</dbReference>
<dbReference type="InterPro" id="IPR050164">
    <property type="entry name" value="Peptidase_C19"/>
</dbReference>
<dbReference type="GO" id="GO:0016579">
    <property type="term" value="P:protein deubiquitination"/>
    <property type="evidence" value="ECO:0007669"/>
    <property type="project" value="InterPro"/>
</dbReference>
<dbReference type="Proteomes" id="UP000008312">
    <property type="component" value="Unassembled WGS sequence"/>
</dbReference>
<dbReference type="InterPro" id="IPR038765">
    <property type="entry name" value="Papain-like_cys_pep_sf"/>
</dbReference>
<evidence type="ECO:0000313" key="10">
    <source>
        <dbReference type="EMBL" id="CBK24609.2"/>
    </source>
</evidence>
<dbReference type="RefSeq" id="XP_012898657.1">
    <property type="nucleotide sequence ID" value="XM_013043203.1"/>
</dbReference>
<dbReference type="GO" id="GO:0004843">
    <property type="term" value="F:cysteine-type deubiquitinase activity"/>
    <property type="evidence" value="ECO:0007669"/>
    <property type="project" value="UniProtKB-EC"/>
</dbReference>
<evidence type="ECO:0000256" key="2">
    <source>
        <dbReference type="ARBA" id="ARBA00009085"/>
    </source>
</evidence>
<keyword evidence="4" id="KW-0645">Protease</keyword>
<evidence type="ECO:0000256" key="6">
    <source>
        <dbReference type="ARBA" id="ARBA00022801"/>
    </source>
</evidence>
<evidence type="ECO:0000259" key="9">
    <source>
        <dbReference type="PROSITE" id="PS50235"/>
    </source>
</evidence>
<dbReference type="OrthoDB" id="2248014at2759"/>
<dbReference type="EMBL" id="FN668688">
    <property type="protein sequence ID" value="CBK24609.2"/>
    <property type="molecule type" value="Genomic_DNA"/>
</dbReference>
<feature type="domain" description="USP" evidence="9">
    <location>
        <begin position="1"/>
        <end position="497"/>
    </location>
</feature>
<dbReference type="SUPFAM" id="SSF54001">
    <property type="entry name" value="Cysteine proteinases"/>
    <property type="match status" value="1"/>
</dbReference>
<name>D8M970_BLAHO</name>
<evidence type="ECO:0000313" key="11">
    <source>
        <dbReference type="Proteomes" id="UP000008312"/>
    </source>
</evidence>
<dbReference type="EC" id="3.4.19.12" evidence="3"/>
<evidence type="ECO:0000256" key="8">
    <source>
        <dbReference type="SAM" id="MobiDB-lite"/>
    </source>
</evidence>
<keyword evidence="11" id="KW-1185">Reference proteome</keyword>
<comment type="catalytic activity">
    <reaction evidence="1">
        <text>Thiol-dependent hydrolysis of ester, thioester, amide, peptide and isopeptide bonds formed by the C-terminal Gly of ubiquitin (a 76-residue protein attached to proteins as an intracellular targeting signal).</text>
        <dbReference type="EC" id="3.4.19.12"/>
    </reaction>
</comment>
<proteinExistence type="inferred from homology"/>
<keyword evidence="6" id="KW-0378">Hydrolase</keyword>
<dbReference type="PROSITE" id="PS50235">
    <property type="entry name" value="USP_3"/>
    <property type="match status" value="1"/>
</dbReference>
<dbReference type="GeneID" id="24921359"/>
<gene>
    <name evidence="10" type="ORF">GSBLH_T00004326001</name>
</gene>
<keyword evidence="7" id="KW-0788">Thiol protease</keyword>
<reference evidence="10" key="1">
    <citation type="submission" date="2010-02" db="EMBL/GenBank/DDBJ databases">
        <title>Sequencing and annotation of the Blastocystis hominis genome.</title>
        <authorList>
            <person name="Wincker P."/>
        </authorList>
    </citation>
    <scope>NUCLEOTIDE SEQUENCE</scope>
    <source>
        <strain evidence="10">Singapore isolate B</strain>
    </source>
</reference>
<dbReference type="InParanoid" id="D8M970"/>